<dbReference type="SMART" id="SM01019">
    <property type="entry name" value="B3"/>
    <property type="match status" value="1"/>
</dbReference>
<proteinExistence type="predicted"/>
<dbReference type="InterPro" id="IPR015300">
    <property type="entry name" value="DNA-bd_pseudobarrel_sf"/>
</dbReference>
<dbReference type="Pfam" id="PF02362">
    <property type="entry name" value="B3"/>
    <property type="match status" value="1"/>
</dbReference>
<evidence type="ECO:0000259" key="6">
    <source>
        <dbReference type="SMART" id="SM01019"/>
    </source>
</evidence>
<name>A0ABD3HAB0_9MARC</name>
<evidence type="ECO:0000256" key="5">
    <source>
        <dbReference type="SAM" id="MobiDB-lite"/>
    </source>
</evidence>
<dbReference type="InterPro" id="IPR003340">
    <property type="entry name" value="B3_DNA-bd"/>
</dbReference>
<feature type="region of interest" description="Disordered" evidence="5">
    <location>
        <begin position="349"/>
        <end position="369"/>
    </location>
</feature>
<accession>A0ABD3HAB0</accession>
<sequence>MEGLIPLDYGQKCAVNCWSGHKARSHLEPLRSFVKKEMGDGSAYVMMTQQYVDDVERQRVSPEAEAGEWIRDEPVDGHSGLQRSGSSAGFAAANNRSLGSFDVDGRMYPGTKNTSFCVPSVAISSAPEGLPAGSSSRLPDLTEDAMGPTNHLSNLPVLQEQRASLFAQLRGIRIKENVIRSAIERLGGGQKGLRALVKFIMLYLRVKNGMTSSQATEQFNTQEPLAPVSLEEIEKLNWNSVGCLENGFSTSEDNGNNCNLNDDMHFLMNPTFGVSNDLKSKEGHYAELANGEKQMPAINEYTPGALSRMLEDMGVQELGVQGSGSTLEAQPTAGIGWNPRGFISDERQRRGGVRRLSPSPDRVSLSTDLGYEDSHFRPSKIRRVSPLRNSSTSSCELPAYSNIAQPVSDVFSYPNPFVPFSISPSSPSLDHHMELGSFGSFAMQGLEETPVGFAAGMYSRDSKVECQESGVRLGIIGKSKAAPAAHTRLARKNRMDRNRKSASLHSSRSVQSGGLAAAVIGTGWVPPSASVRAAHSQCPAASEGQSKLSNRREMGNIQYLLQKMLKPSDVGNLGRIVLPKKDAESHLPWLGAREGIAFQCEDYDTGDKLNLRYRFWPNNKSRMYLLENTGEFVKKHNLEEGDRLMIYKNVQDDSFIIRGRKAHDCGDQATSQVHIEDKETGGKEVSSLDPPVSSTSSRTSSIGNDGDTREGSLEKCVPEEVSTGTGVSVIASQDDLFADLPDAPMGDGTEPLVRFPSLEAFDELLGMVPAVLSQQ</sequence>
<dbReference type="EMBL" id="JBJQOH010000005">
    <property type="protein sequence ID" value="KAL3686329.1"/>
    <property type="molecule type" value="Genomic_DNA"/>
</dbReference>
<protein>
    <recommendedName>
        <fullName evidence="6">TF-B3 domain-containing protein</fullName>
    </recommendedName>
</protein>
<dbReference type="PANTHER" id="PTHR31140:SF81">
    <property type="entry name" value="B3 DOMAIN-CONTAINING TRANSCRIPTION FACTOR ABI3"/>
    <property type="match status" value="1"/>
</dbReference>
<evidence type="ECO:0000256" key="4">
    <source>
        <dbReference type="ARBA" id="ARBA00023242"/>
    </source>
</evidence>
<keyword evidence="2" id="KW-0238">DNA-binding</keyword>
<feature type="compositionally biased region" description="Low complexity" evidence="5">
    <location>
        <begin position="685"/>
        <end position="701"/>
    </location>
</feature>
<feature type="region of interest" description="Disordered" evidence="5">
    <location>
        <begin position="324"/>
        <end position="343"/>
    </location>
</feature>
<keyword evidence="3" id="KW-0804">Transcription</keyword>
<feature type="region of interest" description="Disordered" evidence="5">
    <location>
        <begin position="673"/>
        <end position="715"/>
    </location>
</feature>
<feature type="compositionally biased region" description="Basic and acidic residues" evidence="5">
    <location>
        <begin position="706"/>
        <end position="715"/>
    </location>
</feature>
<comment type="caution">
    <text evidence="7">The sequence shown here is derived from an EMBL/GenBank/DDBJ whole genome shotgun (WGS) entry which is preliminary data.</text>
</comment>
<dbReference type="Proteomes" id="UP001633002">
    <property type="component" value="Unassembled WGS sequence"/>
</dbReference>
<dbReference type="Gene3D" id="2.40.330.10">
    <property type="entry name" value="DNA-binding pseudobarrel domain"/>
    <property type="match status" value="1"/>
</dbReference>
<dbReference type="CDD" id="cd10017">
    <property type="entry name" value="B3_DNA"/>
    <property type="match status" value="1"/>
</dbReference>
<evidence type="ECO:0000313" key="7">
    <source>
        <dbReference type="EMBL" id="KAL3686329.1"/>
    </source>
</evidence>
<keyword evidence="4" id="KW-0539">Nucleus</keyword>
<evidence type="ECO:0000313" key="8">
    <source>
        <dbReference type="Proteomes" id="UP001633002"/>
    </source>
</evidence>
<dbReference type="AlphaFoldDB" id="A0ABD3HAB0"/>
<evidence type="ECO:0000256" key="2">
    <source>
        <dbReference type="ARBA" id="ARBA00023125"/>
    </source>
</evidence>
<evidence type="ECO:0000256" key="1">
    <source>
        <dbReference type="ARBA" id="ARBA00023015"/>
    </source>
</evidence>
<evidence type="ECO:0000256" key="3">
    <source>
        <dbReference type="ARBA" id="ARBA00023163"/>
    </source>
</evidence>
<dbReference type="SUPFAM" id="SSF101936">
    <property type="entry name" value="DNA-binding pseudobarrel domain"/>
    <property type="match status" value="1"/>
</dbReference>
<feature type="domain" description="TF-B3" evidence="6">
    <location>
        <begin position="561"/>
        <end position="661"/>
    </location>
</feature>
<keyword evidence="8" id="KW-1185">Reference proteome</keyword>
<organism evidence="7 8">
    <name type="scientific">Riccia sorocarpa</name>
    <dbReference type="NCBI Taxonomy" id="122646"/>
    <lineage>
        <taxon>Eukaryota</taxon>
        <taxon>Viridiplantae</taxon>
        <taxon>Streptophyta</taxon>
        <taxon>Embryophyta</taxon>
        <taxon>Marchantiophyta</taxon>
        <taxon>Marchantiopsida</taxon>
        <taxon>Marchantiidae</taxon>
        <taxon>Marchantiales</taxon>
        <taxon>Ricciaceae</taxon>
        <taxon>Riccia</taxon>
    </lineage>
</organism>
<dbReference type="InterPro" id="IPR044800">
    <property type="entry name" value="LEC2-like"/>
</dbReference>
<reference evidence="7 8" key="1">
    <citation type="submission" date="2024-09" db="EMBL/GenBank/DDBJ databases">
        <title>Chromosome-scale assembly of Riccia sorocarpa.</title>
        <authorList>
            <person name="Paukszto L."/>
        </authorList>
    </citation>
    <scope>NUCLEOTIDE SEQUENCE [LARGE SCALE GENOMIC DNA]</scope>
    <source>
        <strain evidence="7">LP-2024</strain>
        <tissue evidence="7">Aerial parts of the thallus</tissue>
    </source>
</reference>
<feature type="region of interest" description="Disordered" evidence="5">
    <location>
        <begin position="484"/>
        <end position="509"/>
    </location>
</feature>
<keyword evidence="1" id="KW-0805">Transcription regulation</keyword>
<dbReference type="PANTHER" id="PTHR31140">
    <property type="entry name" value="B3 DOMAIN-CONTAINING TRANSCRIPTION FACTOR ABI3"/>
    <property type="match status" value="1"/>
</dbReference>
<gene>
    <name evidence="7" type="ORF">R1sor_008903</name>
</gene>
<dbReference type="GO" id="GO:0003677">
    <property type="term" value="F:DNA binding"/>
    <property type="evidence" value="ECO:0007669"/>
    <property type="project" value="UniProtKB-KW"/>
</dbReference>